<feature type="transmembrane region" description="Helical" evidence="8">
    <location>
        <begin position="191"/>
        <end position="220"/>
    </location>
</feature>
<evidence type="ECO:0000313" key="9">
    <source>
        <dbReference type="EMBL" id="MFC6281322.1"/>
    </source>
</evidence>
<feature type="transmembrane region" description="Helical" evidence="8">
    <location>
        <begin position="12"/>
        <end position="30"/>
    </location>
</feature>
<feature type="transmembrane region" description="Helical" evidence="8">
    <location>
        <begin position="134"/>
        <end position="154"/>
    </location>
</feature>
<comment type="subcellular location">
    <subcellularLocation>
        <location evidence="1">Cell membrane</location>
        <topology evidence="1">Multi-pass membrane protein</topology>
    </subcellularLocation>
</comment>
<feature type="transmembrane region" description="Helical" evidence="8">
    <location>
        <begin position="365"/>
        <end position="381"/>
    </location>
</feature>
<name>A0ABW1TVJ0_9BURK</name>
<evidence type="ECO:0000256" key="2">
    <source>
        <dbReference type="ARBA" id="ARBA00022475"/>
    </source>
</evidence>
<proteinExistence type="predicted"/>
<dbReference type="Proteomes" id="UP001596270">
    <property type="component" value="Unassembled WGS sequence"/>
</dbReference>
<keyword evidence="2" id="KW-1003">Cell membrane</keyword>
<keyword evidence="5 8" id="KW-0812">Transmembrane</keyword>
<evidence type="ECO:0000256" key="1">
    <source>
        <dbReference type="ARBA" id="ARBA00004651"/>
    </source>
</evidence>
<gene>
    <name evidence="9" type="ORF">ACFQND_08790</name>
</gene>
<dbReference type="GO" id="GO:0016757">
    <property type="term" value="F:glycosyltransferase activity"/>
    <property type="evidence" value="ECO:0007669"/>
    <property type="project" value="UniProtKB-KW"/>
</dbReference>
<feature type="transmembrane region" description="Helical" evidence="8">
    <location>
        <begin position="298"/>
        <end position="323"/>
    </location>
</feature>
<dbReference type="InterPro" id="IPR050297">
    <property type="entry name" value="LipidA_mod_glycosyltrf_83"/>
</dbReference>
<keyword evidence="4 9" id="KW-0808">Transferase</keyword>
<feature type="transmembrane region" description="Helical" evidence="8">
    <location>
        <begin position="101"/>
        <end position="119"/>
    </location>
</feature>
<organism evidence="9 10">
    <name type="scientific">Polaromonas aquatica</name>
    <dbReference type="NCBI Taxonomy" id="332657"/>
    <lineage>
        <taxon>Bacteria</taxon>
        <taxon>Pseudomonadati</taxon>
        <taxon>Pseudomonadota</taxon>
        <taxon>Betaproteobacteria</taxon>
        <taxon>Burkholderiales</taxon>
        <taxon>Comamonadaceae</taxon>
        <taxon>Polaromonas</taxon>
    </lineage>
</organism>
<feature type="transmembrane region" description="Helical" evidence="8">
    <location>
        <begin position="76"/>
        <end position="94"/>
    </location>
</feature>
<evidence type="ECO:0000256" key="7">
    <source>
        <dbReference type="ARBA" id="ARBA00023136"/>
    </source>
</evidence>
<dbReference type="EMBL" id="JBHSRS010000018">
    <property type="protein sequence ID" value="MFC6281322.1"/>
    <property type="molecule type" value="Genomic_DNA"/>
</dbReference>
<dbReference type="EC" id="2.4.-.-" evidence="9"/>
<feature type="transmembrane region" description="Helical" evidence="8">
    <location>
        <begin position="447"/>
        <end position="465"/>
    </location>
</feature>
<feature type="transmembrane region" description="Helical" evidence="8">
    <location>
        <begin position="166"/>
        <end position="185"/>
    </location>
</feature>
<evidence type="ECO:0000256" key="8">
    <source>
        <dbReference type="SAM" id="Phobius"/>
    </source>
</evidence>
<keyword evidence="7 8" id="KW-0472">Membrane</keyword>
<feature type="transmembrane region" description="Helical" evidence="8">
    <location>
        <begin position="388"/>
        <end position="411"/>
    </location>
</feature>
<evidence type="ECO:0000256" key="5">
    <source>
        <dbReference type="ARBA" id="ARBA00022692"/>
    </source>
</evidence>
<dbReference type="RefSeq" id="WP_371438994.1">
    <property type="nucleotide sequence ID" value="NZ_JBHSRS010000018.1"/>
</dbReference>
<feature type="transmembrane region" description="Helical" evidence="8">
    <location>
        <begin position="241"/>
        <end position="261"/>
    </location>
</feature>
<keyword evidence="10" id="KW-1185">Reference proteome</keyword>
<feature type="transmembrane region" description="Helical" evidence="8">
    <location>
        <begin position="423"/>
        <end position="440"/>
    </location>
</feature>
<dbReference type="PANTHER" id="PTHR33908">
    <property type="entry name" value="MANNOSYLTRANSFERASE YKCB-RELATED"/>
    <property type="match status" value="1"/>
</dbReference>
<evidence type="ECO:0000256" key="6">
    <source>
        <dbReference type="ARBA" id="ARBA00022989"/>
    </source>
</evidence>
<evidence type="ECO:0000313" key="10">
    <source>
        <dbReference type="Proteomes" id="UP001596270"/>
    </source>
</evidence>
<protein>
    <submittedName>
        <fullName evidence="9">ArnT family glycosyltransferase</fullName>
        <ecNumber evidence="9">2.4.-.-</ecNumber>
    </submittedName>
</protein>
<feature type="transmembrane region" description="Helical" evidence="8">
    <location>
        <begin position="343"/>
        <end position="359"/>
    </location>
</feature>
<reference evidence="10" key="1">
    <citation type="journal article" date="2019" name="Int. J. Syst. Evol. Microbiol.">
        <title>The Global Catalogue of Microorganisms (GCM) 10K type strain sequencing project: providing services to taxonomists for standard genome sequencing and annotation.</title>
        <authorList>
            <consortium name="The Broad Institute Genomics Platform"/>
            <consortium name="The Broad Institute Genome Sequencing Center for Infectious Disease"/>
            <person name="Wu L."/>
            <person name="Ma J."/>
        </authorList>
    </citation>
    <scope>NUCLEOTIDE SEQUENCE [LARGE SCALE GENOMIC DNA]</scope>
    <source>
        <strain evidence="10">CCUG 39402</strain>
    </source>
</reference>
<keyword evidence="3 9" id="KW-0328">Glycosyltransferase</keyword>
<keyword evidence="6 8" id="KW-1133">Transmembrane helix</keyword>
<dbReference type="PANTHER" id="PTHR33908:SF11">
    <property type="entry name" value="MEMBRANE PROTEIN"/>
    <property type="match status" value="1"/>
</dbReference>
<accession>A0ABW1TVJ0</accession>
<sequence length="589" mass="65224">MSSQQQPKTRMPGHLLWLALALVVALGYLFQLGGDHIPRNGDELVYAHIARLTAESGHWLPLVSSYDFMRNTKPPLLFWQAMLAGGWGDHWTLLNLRLPSVVYIWATALMAGLLTWKIVRTGGNTAGAQPNHQATVMGAIAAIVFLSFFSTYRYGRPYLTSAPETFWLCGVFFALAWSPSQLLASRWKFPLVAGVAIGIGCLYKSFAMVAPVGLGLALCYQVLHARKAPWQVFRRGIVFDGFKVAAICAIALAVFGLWFAVDPLPGEVWREFVVGENAGKFKSSPGYLKQAFSGSGGILTILTGYFVNAGLLFPLSVGCVWTAWRSYRLRRGTAQTISDGEKVLWLWLLALALVFMLPDQRSARYLIPAMPAVAVLIALYWERIARIWFSLTLLFCLLGAMAMGLIAYGAVRATQDLGAYSPLFWLLLLLTAIACVFGFAKKEAARPMTAIAGFAVLFALAWTTAPFNGALGHFRPETIAKMKGQQISVPNNFNGQFERYQFLLPGAKIVAYDAPQPVDYTDAEVQVLFKTSRYALVARRAGQAPCAQCRIIDVRWDVRSRQDPKEGTWAAITSPETFWYAKEYLVERP</sequence>
<evidence type="ECO:0000256" key="3">
    <source>
        <dbReference type="ARBA" id="ARBA00022676"/>
    </source>
</evidence>
<evidence type="ECO:0000256" key="4">
    <source>
        <dbReference type="ARBA" id="ARBA00022679"/>
    </source>
</evidence>
<comment type="caution">
    <text evidence="9">The sequence shown here is derived from an EMBL/GenBank/DDBJ whole genome shotgun (WGS) entry which is preliminary data.</text>
</comment>